<accession>A0AAV4RZ23</accession>
<name>A0AAV4RZ23_CAEEX</name>
<organism evidence="1 2">
    <name type="scientific">Caerostris extrusa</name>
    <name type="common">Bark spider</name>
    <name type="synonym">Caerostris bankana</name>
    <dbReference type="NCBI Taxonomy" id="172846"/>
    <lineage>
        <taxon>Eukaryota</taxon>
        <taxon>Metazoa</taxon>
        <taxon>Ecdysozoa</taxon>
        <taxon>Arthropoda</taxon>
        <taxon>Chelicerata</taxon>
        <taxon>Arachnida</taxon>
        <taxon>Araneae</taxon>
        <taxon>Araneomorphae</taxon>
        <taxon>Entelegynae</taxon>
        <taxon>Araneoidea</taxon>
        <taxon>Araneidae</taxon>
        <taxon>Caerostris</taxon>
    </lineage>
</organism>
<sequence>MAKLKLFCAFHPKLFSSDLKRDNLPLPPSISISRFELSVFEGGNLEAFILSSKAFHLAQGFISFDKFQKELTVNIPRGITAENLVFEVFRLSGRLVSERGKHEEYCSGN</sequence>
<proteinExistence type="predicted"/>
<evidence type="ECO:0000313" key="1">
    <source>
        <dbReference type="EMBL" id="GIY25377.1"/>
    </source>
</evidence>
<keyword evidence="2" id="KW-1185">Reference proteome</keyword>
<comment type="caution">
    <text evidence="1">The sequence shown here is derived from an EMBL/GenBank/DDBJ whole genome shotgun (WGS) entry which is preliminary data.</text>
</comment>
<reference evidence="1 2" key="1">
    <citation type="submission" date="2021-06" db="EMBL/GenBank/DDBJ databases">
        <title>Caerostris extrusa draft genome.</title>
        <authorList>
            <person name="Kono N."/>
            <person name="Arakawa K."/>
        </authorList>
    </citation>
    <scope>NUCLEOTIDE SEQUENCE [LARGE SCALE GENOMIC DNA]</scope>
</reference>
<dbReference type="EMBL" id="BPLR01008529">
    <property type="protein sequence ID" value="GIY25377.1"/>
    <property type="molecule type" value="Genomic_DNA"/>
</dbReference>
<protein>
    <submittedName>
        <fullName evidence="1">Uncharacterized protein</fullName>
    </submittedName>
</protein>
<dbReference type="AlphaFoldDB" id="A0AAV4RZ23"/>
<dbReference type="Proteomes" id="UP001054945">
    <property type="component" value="Unassembled WGS sequence"/>
</dbReference>
<evidence type="ECO:0000313" key="2">
    <source>
        <dbReference type="Proteomes" id="UP001054945"/>
    </source>
</evidence>
<gene>
    <name evidence="1" type="ORF">CEXT_721441</name>
</gene>